<gene>
    <name evidence="1" type="ORF">GSI_14121</name>
</gene>
<evidence type="ECO:0000313" key="2">
    <source>
        <dbReference type="Proteomes" id="UP000230002"/>
    </source>
</evidence>
<sequence length="110" mass="12175">MPRTRSSVRLNTENIPRDRGGRYAFGLAESRFDAPRAISLLAFPTLARLGSFSGCPHRRQSPFVPDQARPALSSDISPHPLLESPFLTNSPVGPLIRRPSKPPVVLWMES</sequence>
<dbReference type="EMBL" id="AYKW01000067">
    <property type="protein sequence ID" value="PIL24368.1"/>
    <property type="molecule type" value="Genomic_DNA"/>
</dbReference>
<organism evidence="1 2">
    <name type="scientific">Ganoderma sinense ZZ0214-1</name>
    <dbReference type="NCBI Taxonomy" id="1077348"/>
    <lineage>
        <taxon>Eukaryota</taxon>
        <taxon>Fungi</taxon>
        <taxon>Dikarya</taxon>
        <taxon>Basidiomycota</taxon>
        <taxon>Agaricomycotina</taxon>
        <taxon>Agaricomycetes</taxon>
        <taxon>Polyporales</taxon>
        <taxon>Polyporaceae</taxon>
        <taxon>Ganoderma</taxon>
    </lineage>
</organism>
<comment type="caution">
    <text evidence="1">The sequence shown here is derived from an EMBL/GenBank/DDBJ whole genome shotgun (WGS) entry which is preliminary data.</text>
</comment>
<reference evidence="1 2" key="1">
    <citation type="journal article" date="2015" name="Sci. Rep.">
        <title>Chromosome-level genome map provides insights into diverse defense mechanisms in the medicinal fungus Ganoderma sinense.</title>
        <authorList>
            <person name="Zhu Y."/>
            <person name="Xu J."/>
            <person name="Sun C."/>
            <person name="Zhou S."/>
            <person name="Xu H."/>
            <person name="Nelson D.R."/>
            <person name="Qian J."/>
            <person name="Song J."/>
            <person name="Luo H."/>
            <person name="Xiang L."/>
            <person name="Li Y."/>
            <person name="Xu Z."/>
            <person name="Ji A."/>
            <person name="Wang L."/>
            <person name="Lu S."/>
            <person name="Hayward A."/>
            <person name="Sun W."/>
            <person name="Li X."/>
            <person name="Schwartz D.C."/>
            <person name="Wang Y."/>
            <person name="Chen S."/>
        </authorList>
    </citation>
    <scope>NUCLEOTIDE SEQUENCE [LARGE SCALE GENOMIC DNA]</scope>
    <source>
        <strain evidence="1 2">ZZ0214-1</strain>
    </source>
</reference>
<accession>A0A2G8RSQ0</accession>
<keyword evidence="2" id="KW-1185">Reference proteome</keyword>
<dbReference type="Proteomes" id="UP000230002">
    <property type="component" value="Unassembled WGS sequence"/>
</dbReference>
<name>A0A2G8RSQ0_9APHY</name>
<proteinExistence type="predicted"/>
<dbReference type="AlphaFoldDB" id="A0A2G8RSQ0"/>
<evidence type="ECO:0000313" key="1">
    <source>
        <dbReference type="EMBL" id="PIL24368.1"/>
    </source>
</evidence>
<protein>
    <submittedName>
        <fullName evidence="1">Uncharacterized protein</fullName>
    </submittedName>
</protein>